<reference evidence="1 2" key="2">
    <citation type="journal article" date="2011" name="BMC Immunol.">
        <title>Comparison of static immersion and intravenous injection systems for exposure of zebrafish embryos to the natural pathogen Edwardsiella tarda.</title>
        <authorList>
            <person name="van Soest J.J."/>
            <person name="Stockhammer O.W."/>
            <person name="Ordas A."/>
            <person name="Bloemberg G.V."/>
            <person name="Spaink H.P."/>
            <person name="Meijer A.H."/>
        </authorList>
    </citation>
    <scope>NUCLEOTIDE SEQUENCE [LARGE SCALE GENOMIC DNA]</scope>
    <source>
        <strain evidence="1 2">FL6-60</strain>
    </source>
</reference>
<dbReference type="Proteomes" id="UP000002230">
    <property type="component" value="Chromosome"/>
</dbReference>
<dbReference type="KEGG" id="etd:ETAF_1026"/>
<dbReference type="Pfam" id="PF04199">
    <property type="entry name" value="Cyclase"/>
    <property type="match status" value="1"/>
</dbReference>
<dbReference type="PANTHER" id="PTHR31118">
    <property type="entry name" value="CYCLASE-LIKE PROTEIN 2"/>
    <property type="match status" value="1"/>
</dbReference>
<dbReference type="EMBL" id="CP002154">
    <property type="protein sequence ID" value="ADM41145.1"/>
    <property type="molecule type" value="Genomic_DNA"/>
</dbReference>
<proteinExistence type="predicted"/>
<dbReference type="InterPro" id="IPR037175">
    <property type="entry name" value="KFase_sf"/>
</dbReference>
<dbReference type="PATRIC" id="fig|718251.5.peg.1055"/>
<dbReference type="HOGENOM" id="CLU_030671_3_4_6"/>
<dbReference type="SUPFAM" id="SSF102198">
    <property type="entry name" value="Putative cyclase"/>
    <property type="match status" value="1"/>
</dbReference>
<evidence type="ECO:0000313" key="2">
    <source>
        <dbReference type="Proteomes" id="UP000002230"/>
    </source>
</evidence>
<dbReference type="InterPro" id="IPR007325">
    <property type="entry name" value="KFase/CYL"/>
</dbReference>
<dbReference type="GO" id="GO:0019441">
    <property type="term" value="P:L-tryptophan catabolic process to kynurenine"/>
    <property type="evidence" value="ECO:0007669"/>
    <property type="project" value="InterPro"/>
</dbReference>
<name>A0A0H3DRG7_EDWTF</name>
<reference evidence="2" key="1">
    <citation type="submission" date="2010-08" db="EMBL/GenBank/DDBJ databases">
        <title>Genome comparisons of Edwardsiella bacteria analysed using deep sequencing technology.</title>
        <authorList>
            <person name="van Soest J.J."/>
            <person name="Henkel C.V."/>
            <person name="Jansen H.J."/>
            <person name="van den Hondel C.A.M.J.J."/>
            <person name="Bloemberg G.V."/>
            <person name="Meijer A.H."/>
            <person name="Spaink H.P."/>
        </authorList>
    </citation>
    <scope>NUCLEOTIDE SEQUENCE [LARGE SCALE GENOMIC DNA]</scope>
    <source>
        <strain evidence="2">FL6-60</strain>
    </source>
</reference>
<keyword evidence="1" id="KW-0378">Hydrolase</keyword>
<sequence>MRFVFLSHKLDPADVAWPEEPVLSLTVTSCIGQQDSPFNAVISHLPNHFGTHCDGPRHFCPDGPALHQLPIDYFAYRQDEILLIAVPKGPRAIVTREDIAPYAPQLQDKKLLLIRTGFEAYRQRDPEIYSKEGPCLHPDLCRYLVEHFPRLLCIGMDFLSIGSPCNDLGVEAHRWLLGYYGEKFIIAIEDMTLAPLQDQLPQLLTLGPSRIVGADSGQVSVMAGLAP</sequence>
<dbReference type="AlphaFoldDB" id="A0A0H3DRG7"/>
<dbReference type="GO" id="GO:0004061">
    <property type="term" value="F:arylformamidase activity"/>
    <property type="evidence" value="ECO:0007669"/>
    <property type="project" value="InterPro"/>
</dbReference>
<organism evidence="1 2">
    <name type="scientific">Edwardsiella tarda (strain FL6-60)</name>
    <dbReference type="NCBI Taxonomy" id="718251"/>
    <lineage>
        <taxon>Bacteria</taxon>
        <taxon>Pseudomonadati</taxon>
        <taxon>Pseudomonadota</taxon>
        <taxon>Gammaproteobacteria</taxon>
        <taxon>Enterobacterales</taxon>
        <taxon>Hafniaceae</taxon>
        <taxon>Edwardsiella</taxon>
    </lineage>
</organism>
<gene>
    <name evidence="1" type="ordered locus">ETAF_1026</name>
</gene>
<dbReference type="PANTHER" id="PTHR31118:SF32">
    <property type="entry name" value="KYNURENINE FORMAMIDASE"/>
    <property type="match status" value="1"/>
</dbReference>
<dbReference type="Gene3D" id="3.50.30.50">
    <property type="entry name" value="Putative cyclase"/>
    <property type="match status" value="1"/>
</dbReference>
<protein>
    <submittedName>
        <fullName evidence="1">Metal-dependent hydrolase</fullName>
    </submittedName>
</protein>
<keyword evidence="2" id="KW-1185">Reference proteome</keyword>
<accession>A0A0H3DRG7</accession>
<evidence type="ECO:0000313" key="1">
    <source>
        <dbReference type="EMBL" id="ADM41145.1"/>
    </source>
</evidence>